<dbReference type="InterPro" id="IPR001128">
    <property type="entry name" value="Cyt_P450"/>
</dbReference>
<keyword evidence="5 6" id="KW-0408">Iron</keyword>
<dbReference type="OrthoDB" id="1844152at2759"/>
<dbReference type="InterPro" id="IPR002403">
    <property type="entry name" value="Cyt_P450_E_grp-IV"/>
</dbReference>
<dbReference type="Pfam" id="PF00067">
    <property type="entry name" value="p450"/>
    <property type="match status" value="2"/>
</dbReference>
<proteinExistence type="inferred from homology"/>
<dbReference type="PANTHER" id="PTHR46206">
    <property type="entry name" value="CYTOCHROME P450"/>
    <property type="match status" value="1"/>
</dbReference>
<evidence type="ECO:0000256" key="2">
    <source>
        <dbReference type="ARBA" id="ARBA00010617"/>
    </source>
</evidence>
<evidence type="ECO:0000313" key="8">
    <source>
        <dbReference type="Proteomes" id="UP000284842"/>
    </source>
</evidence>
<dbReference type="CDD" id="cd11041">
    <property type="entry name" value="CYP503A1-like"/>
    <property type="match status" value="2"/>
</dbReference>
<evidence type="ECO:0008006" key="9">
    <source>
        <dbReference type="Google" id="ProtNLM"/>
    </source>
</evidence>
<dbReference type="Proteomes" id="UP000284842">
    <property type="component" value="Unassembled WGS sequence"/>
</dbReference>
<dbReference type="PROSITE" id="PS00086">
    <property type="entry name" value="CYTOCHROME_P450"/>
    <property type="match status" value="2"/>
</dbReference>
<keyword evidence="3 6" id="KW-0479">Metal-binding</keyword>
<evidence type="ECO:0000313" key="7">
    <source>
        <dbReference type="EMBL" id="PPR05227.1"/>
    </source>
</evidence>
<dbReference type="STRING" id="181874.A0A409YQE4"/>
<dbReference type="GO" id="GO:0016705">
    <property type="term" value="F:oxidoreductase activity, acting on paired donors, with incorporation or reduction of molecular oxygen"/>
    <property type="evidence" value="ECO:0007669"/>
    <property type="project" value="InterPro"/>
</dbReference>
<dbReference type="InterPro" id="IPR036396">
    <property type="entry name" value="Cyt_P450_sf"/>
</dbReference>
<feature type="binding site" description="axial binding residue" evidence="6">
    <location>
        <position position="961"/>
    </location>
    <ligand>
        <name>heme</name>
        <dbReference type="ChEBI" id="CHEBI:30413"/>
    </ligand>
    <ligandPart>
        <name>Fe</name>
        <dbReference type="ChEBI" id="CHEBI:18248"/>
    </ligandPart>
</feature>
<keyword evidence="6" id="KW-0349">Heme</keyword>
<accession>A0A409YQE4</accession>
<comment type="similarity">
    <text evidence="2">Belongs to the cytochrome P450 family.</text>
</comment>
<dbReference type="GO" id="GO:0004497">
    <property type="term" value="F:monooxygenase activity"/>
    <property type="evidence" value="ECO:0007669"/>
    <property type="project" value="InterPro"/>
</dbReference>
<keyword evidence="4" id="KW-0560">Oxidoreductase</keyword>
<evidence type="ECO:0000256" key="6">
    <source>
        <dbReference type="PIRSR" id="PIRSR602403-1"/>
    </source>
</evidence>
<dbReference type="Gene3D" id="1.10.630.10">
    <property type="entry name" value="Cytochrome P450"/>
    <property type="match status" value="2"/>
</dbReference>
<keyword evidence="8" id="KW-1185">Reference proteome</keyword>
<comment type="caution">
    <text evidence="7">The sequence shown here is derived from an EMBL/GenBank/DDBJ whole genome shotgun (WGS) entry which is preliminary data.</text>
</comment>
<name>A0A409YQE4_9AGAR</name>
<comment type="cofactor">
    <cofactor evidence="1 6">
        <name>heme</name>
        <dbReference type="ChEBI" id="CHEBI:30413"/>
    </cofactor>
</comment>
<organism evidence="7 8">
    <name type="scientific">Panaeolus cyanescens</name>
    <dbReference type="NCBI Taxonomy" id="181874"/>
    <lineage>
        <taxon>Eukaryota</taxon>
        <taxon>Fungi</taxon>
        <taxon>Dikarya</taxon>
        <taxon>Basidiomycota</taxon>
        <taxon>Agaricomycotina</taxon>
        <taxon>Agaricomycetes</taxon>
        <taxon>Agaricomycetidae</taxon>
        <taxon>Agaricales</taxon>
        <taxon>Agaricineae</taxon>
        <taxon>Galeropsidaceae</taxon>
        <taxon>Panaeolus</taxon>
    </lineage>
</organism>
<gene>
    <name evidence="7" type="ORF">CVT24_010333</name>
</gene>
<evidence type="ECO:0000256" key="3">
    <source>
        <dbReference type="ARBA" id="ARBA00022723"/>
    </source>
</evidence>
<dbReference type="PRINTS" id="PR00465">
    <property type="entry name" value="EP450IV"/>
</dbReference>
<dbReference type="InParanoid" id="A0A409YQE4"/>
<dbReference type="InterPro" id="IPR017972">
    <property type="entry name" value="Cyt_P450_CS"/>
</dbReference>
<dbReference type="GO" id="GO:0020037">
    <property type="term" value="F:heme binding"/>
    <property type="evidence" value="ECO:0007669"/>
    <property type="project" value="InterPro"/>
</dbReference>
<dbReference type="EMBL" id="NHTK01000835">
    <property type="protein sequence ID" value="PPR05227.1"/>
    <property type="molecule type" value="Genomic_DNA"/>
</dbReference>
<reference evidence="7 8" key="1">
    <citation type="journal article" date="2018" name="Evol. Lett.">
        <title>Horizontal gene cluster transfer increased hallucinogenic mushroom diversity.</title>
        <authorList>
            <person name="Reynolds H.T."/>
            <person name="Vijayakumar V."/>
            <person name="Gluck-Thaler E."/>
            <person name="Korotkin H.B."/>
            <person name="Matheny P.B."/>
            <person name="Slot J.C."/>
        </authorList>
    </citation>
    <scope>NUCLEOTIDE SEQUENCE [LARGE SCALE GENOMIC DNA]</scope>
    <source>
        <strain evidence="7 8">2629</strain>
    </source>
</reference>
<dbReference type="GO" id="GO:0005506">
    <property type="term" value="F:iron ion binding"/>
    <property type="evidence" value="ECO:0007669"/>
    <property type="project" value="InterPro"/>
</dbReference>
<evidence type="ECO:0000256" key="5">
    <source>
        <dbReference type="ARBA" id="ARBA00023004"/>
    </source>
</evidence>
<dbReference type="PRINTS" id="PR00385">
    <property type="entry name" value="P450"/>
</dbReference>
<dbReference type="SUPFAM" id="SSF48264">
    <property type="entry name" value="Cytochrome P450"/>
    <property type="match status" value="2"/>
</dbReference>
<dbReference type="AlphaFoldDB" id="A0A409YQE4"/>
<protein>
    <recommendedName>
        <fullName evidence="9">Cytochrome P450</fullName>
    </recommendedName>
</protein>
<evidence type="ECO:0000256" key="4">
    <source>
        <dbReference type="ARBA" id="ARBA00023002"/>
    </source>
</evidence>
<evidence type="ECO:0000256" key="1">
    <source>
        <dbReference type="ARBA" id="ARBA00001971"/>
    </source>
</evidence>
<sequence>MLQLIQSKALDLLTPQYLAIGAATTIYWACLAYYQGQSRKLRHVPSIGTTIPLLTYGTAIRYLVNGWKVVAEGLSTWNGQLFKVPDLLQWIVVAADRTSIDDIRKAPENVLSAMEAINEASLSLQVDYTLGENIHHDPYHIPIIRAQLTRSLPILVPEVHDELSHAFNDHIPPSEDWVAFPALDTMMQVIARASNRVFVGLPLCRNPEFLKLGIDFTMQVVKAGAILRMLPKFIRPLANRILSSVDSTNRAALGHLEPIIEDRRKKRAEMGKDYPGKPVDLLTWFMDEAKGEETSSWALTSRILTLNFAAIHTSSMVCPDVFILVFKLSILTSMPFRLLRMFSITSLHYPEYTKLIREEVEEVTGRLGWTKDAIDEMYKVDSFIKETQRLHPLATILMSRVAVNDYTFSNGTTVPKGTTVAVSVTSTHFDEQVFANALTFDPLRFFKLREHAESKDGGRKFDFVNTGLDALGFGHGRHACPGRYFASSELKLMLALIATTYDVKTEVDGVRPPDLSLPLSYIVGAGLVSIGCWVILSYMWSQARRLKSITTVGSSLPLLSHLQAIRFFVSAGSMVDEGIRKGSGRLFKVPDFLKWIVIAGDRRSSEDIWKAPEHVLSATQAMVELIQTQYAFGLQIIHDPYHIPIIRTAMPRALPRLMIDVHDEIVHACNDHLPSTTDWTPLSINDTAMAIVARATNRVFVGKQLCRNPVYLKINVRFATDVVSTAFFLKFVPKFLRPTVNRLISNVPHCRKVNFECLDPIINERRRQQQEHPSKGDEKPSDILAMLMEEAKGEEATNARLSDRLIMINFAAIHTTSTSFGQALLCLAEHPQCVKMLRAEAEDVVSRHGWTKDAIDEMTYIDGFLKETQRLHPVENITMLRTAMEDYTFSDGTTIPKGTTVAVPMMPRHLNSSVYQDPHIFVPLRFVKLKAKEAEAQKAKKYDLITTSTDHIAFGHGRHACPGRFFAAAELKLLMAYFVLHYDIRLEQEGVRPKDLSIYTARLVRPSAKALFRRREVKTTHH</sequence>